<dbReference type="InterPro" id="IPR032466">
    <property type="entry name" value="Metal_Hydrolase"/>
</dbReference>
<dbReference type="Gene3D" id="3.20.20.140">
    <property type="entry name" value="Metal-dependent hydrolases"/>
    <property type="match status" value="1"/>
</dbReference>
<dbReference type="Pfam" id="PF04909">
    <property type="entry name" value="Amidohydro_2"/>
    <property type="match status" value="1"/>
</dbReference>
<dbReference type="InterPro" id="IPR006680">
    <property type="entry name" value="Amidohydro-rel"/>
</dbReference>
<evidence type="ECO:0000313" key="2">
    <source>
        <dbReference type="EMBL" id="MCW4629138.1"/>
    </source>
</evidence>
<feature type="domain" description="Amidohydrolase-related" evidence="1">
    <location>
        <begin position="18"/>
        <end position="280"/>
    </location>
</feature>
<comment type="caution">
    <text evidence="2">The sequence shown here is derived from an EMBL/GenBank/DDBJ whole genome shotgun (WGS) entry which is preliminary data.</text>
</comment>
<dbReference type="RefSeq" id="WP_265218333.1">
    <property type="nucleotide sequence ID" value="NZ_JAPEUL010000007.1"/>
</dbReference>
<evidence type="ECO:0000313" key="3">
    <source>
        <dbReference type="Proteomes" id="UP001431181"/>
    </source>
</evidence>
<dbReference type="Proteomes" id="UP001431181">
    <property type="component" value="Unassembled WGS sequence"/>
</dbReference>
<dbReference type="PANTHER" id="PTHR35563:SF2">
    <property type="entry name" value="BARREL METAL-DEPENDENT HYDROLASE, PUTATIVE (AFU_ORTHOLOGUE AFUA_1G16240)-RELATED"/>
    <property type="match status" value="1"/>
</dbReference>
<proteinExistence type="predicted"/>
<keyword evidence="3" id="KW-1185">Reference proteome</keyword>
<dbReference type="InterPro" id="IPR052358">
    <property type="entry name" value="Aro_Compnd_Degr_Hydrolases"/>
</dbReference>
<gene>
    <name evidence="2" type="ORF">ONZ52_09240</name>
</gene>
<dbReference type="EMBL" id="JAPEUL010000007">
    <property type="protein sequence ID" value="MCW4629138.1"/>
    <property type="molecule type" value="Genomic_DNA"/>
</dbReference>
<dbReference type="SUPFAM" id="SSF51556">
    <property type="entry name" value="Metallo-dependent hydrolases"/>
    <property type="match status" value="1"/>
</dbReference>
<protein>
    <submittedName>
        <fullName evidence="2">Amidohydrolase family protein</fullName>
    </submittedName>
</protein>
<organism evidence="2 3">
    <name type="scientific">Marinomonas rhodophyticola</name>
    <dbReference type="NCBI Taxonomy" id="2992803"/>
    <lineage>
        <taxon>Bacteria</taxon>
        <taxon>Pseudomonadati</taxon>
        <taxon>Pseudomonadota</taxon>
        <taxon>Gammaproteobacteria</taxon>
        <taxon>Oceanospirillales</taxon>
        <taxon>Oceanospirillaceae</taxon>
        <taxon>Marinomonas</taxon>
    </lineage>
</organism>
<sequence>MTKHDSQITHLSPLITGIDTHAHLFRTDLPMAEQRRYAPEYNALAEDFLDHLAKHNVSHGVLVQPSFLGTDNHFMLAALREHATQLKGIAVVDPSISDTELDDLNAAGVVGIRLNLIKKPLEDYTAPLWQSFFSKLAQRNWVVEIQREIDDLASFLPAILESGVEIIVDHFGRTSTGIQVSNPAHQDFLDLLSSGAPIWTKVSAAYRCDANLEQAQTMLATLRSAYGHSELLLWGSDWPHTQFESQTDYPEQYQFMEALLPNMDERKQILITNPSKLFKF</sequence>
<evidence type="ECO:0000259" key="1">
    <source>
        <dbReference type="Pfam" id="PF04909"/>
    </source>
</evidence>
<dbReference type="PANTHER" id="PTHR35563">
    <property type="entry name" value="BARREL METAL-DEPENDENT HYDROLASE, PUTATIVE (AFU_ORTHOLOGUE AFUA_1G16240)-RELATED"/>
    <property type="match status" value="1"/>
</dbReference>
<name>A0ABT3KF46_9GAMM</name>
<accession>A0ABT3KF46</accession>
<reference evidence="2" key="1">
    <citation type="submission" date="2022-11" db="EMBL/GenBank/DDBJ databases">
        <title>Marinomonas sp. nov., isolated from marine algae.</title>
        <authorList>
            <person name="Choi D.G."/>
            <person name="Kim J.M."/>
            <person name="Lee J.K."/>
            <person name="Baek J.H."/>
            <person name="Jeon C.O."/>
        </authorList>
    </citation>
    <scope>NUCLEOTIDE SEQUENCE</scope>
    <source>
        <strain evidence="2">KJ51-3</strain>
    </source>
</reference>